<gene>
    <name evidence="2" type="ORF">FD47_GL002957</name>
</gene>
<evidence type="ECO:0000256" key="1">
    <source>
        <dbReference type="SAM" id="Phobius"/>
    </source>
</evidence>
<evidence type="ECO:0000313" key="3">
    <source>
        <dbReference type="Proteomes" id="UP000051010"/>
    </source>
</evidence>
<dbReference type="EMBL" id="AZFZ01000091">
    <property type="protein sequence ID" value="KRM40146.1"/>
    <property type="molecule type" value="Genomic_DNA"/>
</dbReference>
<keyword evidence="1" id="KW-0812">Transmembrane</keyword>
<sequence>MSWTGRAASLARGFFIVITYRMFVWLYDTNISSDCQENMAKYDDRFGWQMI</sequence>
<accession>A0A0R1YCS7</accession>
<proteinExistence type="predicted"/>
<dbReference type="Proteomes" id="UP000051010">
    <property type="component" value="Unassembled WGS sequence"/>
</dbReference>
<organism evidence="2 3">
    <name type="scientific">Lentilactobacillus parafarraginis DSM 18390 = JCM 14109</name>
    <dbReference type="NCBI Taxonomy" id="1423786"/>
    <lineage>
        <taxon>Bacteria</taxon>
        <taxon>Bacillati</taxon>
        <taxon>Bacillota</taxon>
        <taxon>Bacilli</taxon>
        <taxon>Lactobacillales</taxon>
        <taxon>Lactobacillaceae</taxon>
        <taxon>Lentilactobacillus</taxon>
    </lineage>
</organism>
<protein>
    <submittedName>
        <fullName evidence="2">Uncharacterized protein</fullName>
    </submittedName>
</protein>
<keyword evidence="1" id="KW-0472">Membrane</keyword>
<evidence type="ECO:0000313" key="2">
    <source>
        <dbReference type="EMBL" id="KRM40146.1"/>
    </source>
</evidence>
<keyword evidence="1" id="KW-1133">Transmembrane helix</keyword>
<reference evidence="2 3" key="1">
    <citation type="journal article" date="2015" name="Genome Announc.">
        <title>Expanding the biotechnology potential of lactobacilli through comparative genomics of 213 strains and associated genera.</title>
        <authorList>
            <person name="Sun Z."/>
            <person name="Harris H.M."/>
            <person name="McCann A."/>
            <person name="Guo C."/>
            <person name="Argimon S."/>
            <person name="Zhang W."/>
            <person name="Yang X."/>
            <person name="Jeffery I.B."/>
            <person name="Cooney J.C."/>
            <person name="Kagawa T.F."/>
            <person name="Liu W."/>
            <person name="Song Y."/>
            <person name="Salvetti E."/>
            <person name="Wrobel A."/>
            <person name="Rasinkangas P."/>
            <person name="Parkhill J."/>
            <person name="Rea M.C."/>
            <person name="O'Sullivan O."/>
            <person name="Ritari J."/>
            <person name="Douillard F.P."/>
            <person name="Paul Ross R."/>
            <person name="Yang R."/>
            <person name="Briner A.E."/>
            <person name="Felis G.E."/>
            <person name="de Vos W.M."/>
            <person name="Barrangou R."/>
            <person name="Klaenhammer T.R."/>
            <person name="Caufield P.W."/>
            <person name="Cui Y."/>
            <person name="Zhang H."/>
            <person name="O'Toole P.W."/>
        </authorList>
    </citation>
    <scope>NUCLEOTIDE SEQUENCE [LARGE SCALE GENOMIC DNA]</scope>
    <source>
        <strain evidence="2 3">DSM 18390</strain>
    </source>
</reference>
<feature type="transmembrane region" description="Helical" evidence="1">
    <location>
        <begin position="7"/>
        <end position="27"/>
    </location>
</feature>
<dbReference type="AlphaFoldDB" id="A0A0R1YCS7"/>
<comment type="caution">
    <text evidence="2">The sequence shown here is derived from an EMBL/GenBank/DDBJ whole genome shotgun (WGS) entry which is preliminary data.</text>
</comment>
<name>A0A0R1YCS7_9LACO</name>